<proteinExistence type="predicted"/>
<comment type="caution">
    <text evidence="2">The sequence shown here is derived from an EMBL/GenBank/DDBJ whole genome shotgun (WGS) entry which is preliminary data.</text>
</comment>
<feature type="transmembrane region" description="Helical" evidence="1">
    <location>
        <begin position="12"/>
        <end position="36"/>
    </location>
</feature>
<organism evidence="2 3">
    <name type="scientific">Syntrophomonas wolfei</name>
    <dbReference type="NCBI Taxonomy" id="863"/>
    <lineage>
        <taxon>Bacteria</taxon>
        <taxon>Bacillati</taxon>
        <taxon>Bacillota</taxon>
        <taxon>Clostridia</taxon>
        <taxon>Eubacteriales</taxon>
        <taxon>Syntrophomonadaceae</taxon>
        <taxon>Syntrophomonas</taxon>
    </lineage>
</organism>
<dbReference type="Proteomes" id="UP000263273">
    <property type="component" value="Unassembled WGS sequence"/>
</dbReference>
<keyword evidence="1" id="KW-0472">Membrane</keyword>
<feature type="transmembrane region" description="Helical" evidence="1">
    <location>
        <begin position="218"/>
        <end position="236"/>
    </location>
</feature>
<evidence type="ECO:0000313" key="3">
    <source>
        <dbReference type="Proteomes" id="UP000263273"/>
    </source>
</evidence>
<accession>A0A354YUJ8</accession>
<feature type="transmembrane region" description="Helical" evidence="1">
    <location>
        <begin position="187"/>
        <end position="206"/>
    </location>
</feature>
<evidence type="ECO:0000313" key="2">
    <source>
        <dbReference type="EMBL" id="HBK53010.1"/>
    </source>
</evidence>
<dbReference type="EMBL" id="DNZF01000079">
    <property type="protein sequence ID" value="HBK53010.1"/>
    <property type="molecule type" value="Genomic_DNA"/>
</dbReference>
<keyword evidence="1" id="KW-0812">Transmembrane</keyword>
<protein>
    <recommendedName>
        <fullName evidence="4">DZANK-type domain-containing protein</fullName>
    </recommendedName>
</protein>
<sequence length="291" mass="32107">MTKKVLSSKTIGIGLITLIIVGFISVIGSMLGGIQFNNIMGANLNPAIDQSVNEIGKLIQQGERAAVIQQQLDGSVSHNKQLKNLFVINQEALIIAAGDRSAIGLSLPLQFISNSIKGVPLPFNHQSNYLPKRSTLYPLKENQDLNVFEKYQSPDKMVYYVVGAFPVSPEMSAQQAHMVSMITGFMLIYRICFILSWLLLALWVYLDARRRHSNAAAWGILTLLTSVIGWVVYLLARPIVITCPACGEEQGQDGKYCTNCGAIIKTCCPQCSCEIKPTWHYCKTCGFKLSD</sequence>
<name>A0A354YUJ8_9FIRM</name>
<evidence type="ECO:0000256" key="1">
    <source>
        <dbReference type="SAM" id="Phobius"/>
    </source>
</evidence>
<dbReference type="AlphaFoldDB" id="A0A354YUJ8"/>
<keyword evidence="1" id="KW-1133">Transmembrane helix</keyword>
<gene>
    <name evidence="2" type="ORF">DDZ44_03615</name>
</gene>
<reference evidence="2 3" key="1">
    <citation type="journal article" date="2018" name="Nat. Biotechnol.">
        <title>A standardized bacterial taxonomy based on genome phylogeny substantially revises the tree of life.</title>
        <authorList>
            <person name="Parks D.H."/>
            <person name="Chuvochina M."/>
            <person name="Waite D.W."/>
            <person name="Rinke C."/>
            <person name="Skarshewski A."/>
            <person name="Chaumeil P.A."/>
            <person name="Hugenholtz P."/>
        </authorList>
    </citation>
    <scope>NUCLEOTIDE SEQUENCE [LARGE SCALE GENOMIC DNA]</scope>
    <source>
        <strain evidence="2">UBA10948</strain>
    </source>
</reference>
<evidence type="ECO:0008006" key="4">
    <source>
        <dbReference type="Google" id="ProtNLM"/>
    </source>
</evidence>